<keyword evidence="2 7" id="KW-0812">Transmembrane</keyword>
<feature type="chain" id="PRO_5012780172" evidence="8">
    <location>
        <begin position="20"/>
        <end position="227"/>
    </location>
</feature>
<dbReference type="EMBL" id="FXAM01000001">
    <property type="protein sequence ID" value="SMF96639.1"/>
    <property type="molecule type" value="Genomic_DNA"/>
</dbReference>
<dbReference type="Gene3D" id="2.30.30.40">
    <property type="entry name" value="SH3 Domains"/>
    <property type="match status" value="1"/>
</dbReference>
<organism evidence="10 11">
    <name type="scientific">Methylomagnum ishizawai</name>
    <dbReference type="NCBI Taxonomy" id="1760988"/>
    <lineage>
        <taxon>Bacteria</taxon>
        <taxon>Pseudomonadati</taxon>
        <taxon>Pseudomonadota</taxon>
        <taxon>Gammaproteobacteria</taxon>
        <taxon>Methylococcales</taxon>
        <taxon>Methylococcaceae</taxon>
        <taxon>Methylomagnum</taxon>
    </lineage>
</organism>
<dbReference type="OrthoDB" id="9790951at2"/>
<feature type="coiled-coil region" evidence="6">
    <location>
        <begin position="97"/>
        <end position="190"/>
    </location>
</feature>
<dbReference type="InterPro" id="IPR003646">
    <property type="entry name" value="SH3-like_bac-type"/>
</dbReference>
<comment type="subcellular location">
    <subcellularLocation>
        <location evidence="1">Membrane</location>
        <topology evidence="1">Single-pass membrane protein</topology>
    </subcellularLocation>
</comment>
<dbReference type="NCBIfam" id="TIGR04211">
    <property type="entry name" value="SH3_and_anchor"/>
    <property type="match status" value="1"/>
</dbReference>
<keyword evidence="3 8" id="KW-0732">Signal</keyword>
<evidence type="ECO:0000313" key="10">
    <source>
        <dbReference type="EMBL" id="SMF96639.1"/>
    </source>
</evidence>
<dbReference type="AlphaFoldDB" id="A0A1Y6D138"/>
<evidence type="ECO:0000256" key="2">
    <source>
        <dbReference type="ARBA" id="ARBA00022692"/>
    </source>
</evidence>
<keyword evidence="4 7" id="KW-1133">Transmembrane helix</keyword>
<dbReference type="PROSITE" id="PS51781">
    <property type="entry name" value="SH3B"/>
    <property type="match status" value="1"/>
</dbReference>
<evidence type="ECO:0000256" key="8">
    <source>
        <dbReference type="SAM" id="SignalP"/>
    </source>
</evidence>
<gene>
    <name evidence="10" type="ORF">SAMN02949497_4045</name>
</gene>
<feature type="signal peptide" evidence="8">
    <location>
        <begin position="1"/>
        <end position="19"/>
    </location>
</feature>
<keyword evidence="11" id="KW-1185">Reference proteome</keyword>
<sequence length="227" mass="25661">MNKIIPFALVLGVALTAQAAPAPAPKKGYITDKLEVQMRAGQTLQHKVLKMIPSGTPVTIMGDNYDTGYSLVKLENGEDGWVLTRYLTTEPLVRSQLDEARRKLMAAQDDNRRLKEELVAIQSGKEGLDHISRQHRAEIERLNTELIAIRQASANAVQIQDERDRLQQYVIELERDVETLRREKTALESDYRQGWFMTGAGVLFAGMLLGVILPKLSWRKKASWDSF</sequence>
<evidence type="ECO:0000313" key="11">
    <source>
        <dbReference type="Proteomes" id="UP000192923"/>
    </source>
</evidence>
<evidence type="ECO:0000256" key="6">
    <source>
        <dbReference type="SAM" id="Coils"/>
    </source>
</evidence>
<reference evidence="10 11" key="1">
    <citation type="submission" date="2016-12" db="EMBL/GenBank/DDBJ databases">
        <authorList>
            <person name="Song W.-J."/>
            <person name="Kurnit D.M."/>
        </authorList>
    </citation>
    <scope>NUCLEOTIDE SEQUENCE [LARGE SCALE GENOMIC DNA]</scope>
    <source>
        <strain evidence="10 11">175</strain>
    </source>
</reference>
<protein>
    <submittedName>
        <fullName evidence="10">SH3 domain protein</fullName>
    </submittedName>
</protein>
<dbReference type="RefSeq" id="WP_085215504.1">
    <property type="nucleotide sequence ID" value="NZ_FXAM01000001.1"/>
</dbReference>
<evidence type="ECO:0000256" key="4">
    <source>
        <dbReference type="ARBA" id="ARBA00022989"/>
    </source>
</evidence>
<dbReference type="Proteomes" id="UP000192923">
    <property type="component" value="Unassembled WGS sequence"/>
</dbReference>
<evidence type="ECO:0000259" key="9">
    <source>
        <dbReference type="PROSITE" id="PS51781"/>
    </source>
</evidence>
<accession>A0A1Y6D138</accession>
<feature type="domain" description="SH3b" evidence="9">
    <location>
        <begin position="25"/>
        <end position="91"/>
    </location>
</feature>
<dbReference type="SMART" id="SM00287">
    <property type="entry name" value="SH3b"/>
    <property type="match status" value="1"/>
</dbReference>
<evidence type="ECO:0000256" key="1">
    <source>
        <dbReference type="ARBA" id="ARBA00004167"/>
    </source>
</evidence>
<dbReference type="STRING" id="1760988.SAMN02949497_4045"/>
<evidence type="ECO:0000256" key="5">
    <source>
        <dbReference type="ARBA" id="ARBA00023136"/>
    </source>
</evidence>
<dbReference type="GO" id="GO:0016020">
    <property type="term" value="C:membrane"/>
    <property type="evidence" value="ECO:0007669"/>
    <property type="project" value="UniProtKB-SubCell"/>
</dbReference>
<keyword evidence="5 7" id="KW-0472">Membrane</keyword>
<evidence type="ECO:0000256" key="7">
    <source>
        <dbReference type="SAM" id="Phobius"/>
    </source>
</evidence>
<proteinExistence type="predicted"/>
<dbReference type="InterPro" id="IPR016476">
    <property type="entry name" value="SH3_dom_pro"/>
</dbReference>
<keyword evidence="6" id="KW-0175">Coiled coil</keyword>
<dbReference type="Pfam" id="PF08239">
    <property type="entry name" value="SH3_3"/>
    <property type="match status" value="1"/>
</dbReference>
<evidence type="ECO:0000256" key="3">
    <source>
        <dbReference type="ARBA" id="ARBA00022729"/>
    </source>
</evidence>
<feature type="transmembrane region" description="Helical" evidence="7">
    <location>
        <begin position="194"/>
        <end position="213"/>
    </location>
</feature>
<name>A0A1Y6D138_9GAMM</name>